<reference evidence="8" key="1">
    <citation type="submission" date="2022-01" db="EMBL/GenBank/DDBJ databases">
        <authorList>
            <person name="King R."/>
        </authorList>
    </citation>
    <scope>NUCLEOTIDE SEQUENCE</scope>
</reference>
<evidence type="ECO:0000256" key="4">
    <source>
        <dbReference type="ARBA" id="ARBA00022679"/>
    </source>
</evidence>
<dbReference type="GO" id="GO:0006688">
    <property type="term" value="P:glycosphingolipid biosynthetic process"/>
    <property type="evidence" value="ECO:0007669"/>
    <property type="project" value="TreeGrafter"/>
</dbReference>
<dbReference type="Proteomes" id="UP001153620">
    <property type="component" value="Chromosome 1"/>
</dbReference>
<keyword evidence="9" id="KW-1185">Reference proteome</keyword>
<keyword evidence="3" id="KW-0328">Glycosyltransferase</keyword>
<accession>A0A9N9WMR5</accession>
<comment type="similarity">
    <text evidence="2">Belongs to the glycosyltransferase 32 family.</text>
</comment>
<keyword evidence="4" id="KW-0808">Transferase</keyword>
<dbReference type="EMBL" id="OU895877">
    <property type="protein sequence ID" value="CAG9797905.1"/>
    <property type="molecule type" value="Genomic_DNA"/>
</dbReference>
<keyword evidence="5" id="KW-0333">Golgi apparatus</keyword>
<protein>
    <recommendedName>
        <fullName evidence="7">Alpha 1,4-glycosyltransferase domain-containing protein</fullName>
    </recommendedName>
</protein>
<dbReference type="Gene3D" id="3.90.550.20">
    <property type="match status" value="1"/>
</dbReference>
<evidence type="ECO:0000313" key="9">
    <source>
        <dbReference type="Proteomes" id="UP001153620"/>
    </source>
</evidence>
<dbReference type="PANTHER" id="PTHR12042">
    <property type="entry name" value="LACTOSYLCERAMIDE 4-ALPHA-GALACTOSYLTRANSFERASE ALPHA- 1,4-GALACTOSYLTRANSFERASE"/>
    <property type="match status" value="1"/>
</dbReference>
<name>A0A9N9WMR5_9DIPT</name>
<reference evidence="8" key="2">
    <citation type="submission" date="2022-10" db="EMBL/GenBank/DDBJ databases">
        <authorList>
            <consortium name="ENA_rothamsted_submissions"/>
            <consortium name="culmorum"/>
            <person name="King R."/>
        </authorList>
    </citation>
    <scope>NUCLEOTIDE SEQUENCE</scope>
</reference>
<gene>
    <name evidence="8" type="ORF">CHIRRI_LOCUS891</name>
</gene>
<evidence type="ECO:0000259" key="7">
    <source>
        <dbReference type="Pfam" id="PF04572"/>
    </source>
</evidence>
<dbReference type="GO" id="GO:0035248">
    <property type="term" value="F:alpha-1,4-N-acetylgalactosaminyltransferase activity"/>
    <property type="evidence" value="ECO:0007669"/>
    <property type="project" value="TreeGrafter"/>
</dbReference>
<dbReference type="Pfam" id="PF04572">
    <property type="entry name" value="Gb3_synth"/>
    <property type="match status" value="1"/>
</dbReference>
<dbReference type="InterPro" id="IPR051981">
    <property type="entry name" value="Glycosyltransf_32"/>
</dbReference>
<evidence type="ECO:0000256" key="2">
    <source>
        <dbReference type="ARBA" id="ARBA00009003"/>
    </source>
</evidence>
<dbReference type="InterPro" id="IPR007652">
    <property type="entry name" value="A1-4-GlycosylTfrase_dom"/>
</dbReference>
<evidence type="ECO:0000256" key="1">
    <source>
        <dbReference type="ARBA" id="ARBA00004323"/>
    </source>
</evidence>
<keyword evidence="6" id="KW-0472">Membrane</keyword>
<dbReference type="AlphaFoldDB" id="A0A9N9WMR5"/>
<proteinExistence type="inferred from homology"/>
<feature type="domain" description="Alpha 1,4-glycosyltransferase" evidence="7">
    <location>
        <begin position="217"/>
        <end position="340"/>
    </location>
</feature>
<sequence length="344" mass="40693">MKFIFNRKILILIGIKLLLFYGIHKVYRKYSSEWERCKANSAIIIEDSFSDLPREKIINDAIFFIETTNSTDHQLTARQACAIESAAYVNPNKEVIVLFLTASNYIRLRHWPHFKHLLKYKNIHLRYFNINDLTADTPFEEWIETGYVSNSPYQTSHLSDILRYAVLYKYSGLYLDLDVITIKPIDSIKHKNFACLEENRKRFQSINGAVLRVSDQNGRLLIHMMIDQVIKTYDSRKHWDIGPRLVTKVLKEYCEIDDFLKTTECKNFKILPIEKCYAIEGYEWYKFYRESDTKLALKSTKDSYYIHLWNYQSSKNKISKSKNVAFNVLASKYCPLVYENNDEL</sequence>
<evidence type="ECO:0000313" key="8">
    <source>
        <dbReference type="EMBL" id="CAG9797905.1"/>
    </source>
</evidence>
<organism evidence="8 9">
    <name type="scientific">Chironomus riparius</name>
    <dbReference type="NCBI Taxonomy" id="315576"/>
    <lineage>
        <taxon>Eukaryota</taxon>
        <taxon>Metazoa</taxon>
        <taxon>Ecdysozoa</taxon>
        <taxon>Arthropoda</taxon>
        <taxon>Hexapoda</taxon>
        <taxon>Insecta</taxon>
        <taxon>Pterygota</taxon>
        <taxon>Neoptera</taxon>
        <taxon>Endopterygota</taxon>
        <taxon>Diptera</taxon>
        <taxon>Nematocera</taxon>
        <taxon>Chironomoidea</taxon>
        <taxon>Chironomidae</taxon>
        <taxon>Chironominae</taxon>
        <taxon>Chironomus</taxon>
    </lineage>
</organism>
<evidence type="ECO:0000256" key="6">
    <source>
        <dbReference type="ARBA" id="ARBA00023136"/>
    </source>
</evidence>
<dbReference type="InterPro" id="IPR029044">
    <property type="entry name" value="Nucleotide-diphossugar_trans"/>
</dbReference>
<evidence type="ECO:0000256" key="5">
    <source>
        <dbReference type="ARBA" id="ARBA00023034"/>
    </source>
</evidence>
<dbReference type="InterPro" id="IPR007577">
    <property type="entry name" value="GlycoTrfase_DXD_sugar-bd_CS"/>
</dbReference>
<dbReference type="GO" id="GO:0000139">
    <property type="term" value="C:Golgi membrane"/>
    <property type="evidence" value="ECO:0007669"/>
    <property type="project" value="UniProtKB-SubCell"/>
</dbReference>
<dbReference type="OrthoDB" id="7843114at2759"/>
<dbReference type="PANTHER" id="PTHR12042:SF21">
    <property type="entry name" value="ALPHA1,4-GALACTOSYLTRANSFERASE 1-RELATED"/>
    <property type="match status" value="1"/>
</dbReference>
<dbReference type="SUPFAM" id="SSF53448">
    <property type="entry name" value="Nucleotide-diphospho-sugar transferases"/>
    <property type="match status" value="1"/>
</dbReference>
<comment type="subcellular location">
    <subcellularLocation>
        <location evidence="1">Golgi apparatus membrane</location>
        <topology evidence="1">Single-pass type II membrane protein</topology>
    </subcellularLocation>
</comment>
<dbReference type="Pfam" id="PF04488">
    <property type="entry name" value="Gly_transf_sug"/>
    <property type="match status" value="1"/>
</dbReference>
<evidence type="ECO:0000256" key="3">
    <source>
        <dbReference type="ARBA" id="ARBA00022676"/>
    </source>
</evidence>